<dbReference type="AlphaFoldDB" id="D7FQ78"/>
<proteinExistence type="predicted"/>
<feature type="domain" description="Phosphotyrosine protein phosphatase I" evidence="2">
    <location>
        <begin position="37"/>
        <end position="223"/>
    </location>
</feature>
<dbReference type="EMBL" id="FN649727">
    <property type="protein sequence ID" value="CBJ48410.1"/>
    <property type="molecule type" value="Genomic_DNA"/>
</dbReference>
<dbReference type="eggNOG" id="ENOG502S9R2">
    <property type="taxonomic scope" value="Eukaryota"/>
</dbReference>
<gene>
    <name evidence="3" type="ORF">Esi_0002_0207</name>
</gene>
<dbReference type="InParanoid" id="D7FQ78"/>
<dbReference type="EMBL" id="FN648375">
    <property type="protein sequence ID" value="CBJ48410.1"/>
    <property type="molecule type" value="Genomic_DNA"/>
</dbReference>
<dbReference type="InterPro" id="IPR023485">
    <property type="entry name" value="Ptyr_pPase"/>
</dbReference>
<dbReference type="Pfam" id="PF01451">
    <property type="entry name" value="LMWPc"/>
    <property type="match status" value="1"/>
</dbReference>
<evidence type="ECO:0000313" key="4">
    <source>
        <dbReference type="Proteomes" id="UP000002630"/>
    </source>
</evidence>
<feature type="region of interest" description="Disordered" evidence="1">
    <location>
        <begin position="142"/>
        <end position="181"/>
    </location>
</feature>
<evidence type="ECO:0000313" key="3">
    <source>
        <dbReference type="EMBL" id="CBJ48410.1"/>
    </source>
</evidence>
<dbReference type="OrthoDB" id="3388at2759"/>
<evidence type="ECO:0000256" key="1">
    <source>
        <dbReference type="SAM" id="MobiDB-lite"/>
    </source>
</evidence>
<dbReference type="InterPro" id="IPR036196">
    <property type="entry name" value="Ptyr_pPase_sf"/>
</dbReference>
<keyword evidence="4" id="KW-1185">Reference proteome</keyword>
<dbReference type="SMART" id="SM00226">
    <property type="entry name" value="LMWPc"/>
    <property type="match status" value="1"/>
</dbReference>
<reference evidence="3 4" key="1">
    <citation type="journal article" date="2010" name="Nature">
        <title>The Ectocarpus genome and the independent evolution of multicellularity in brown algae.</title>
        <authorList>
            <person name="Cock J.M."/>
            <person name="Sterck L."/>
            <person name="Rouze P."/>
            <person name="Scornet D."/>
            <person name="Allen A.E."/>
            <person name="Amoutzias G."/>
            <person name="Anthouard V."/>
            <person name="Artiguenave F."/>
            <person name="Aury J.M."/>
            <person name="Badger J.H."/>
            <person name="Beszteri B."/>
            <person name="Billiau K."/>
            <person name="Bonnet E."/>
            <person name="Bothwell J.H."/>
            <person name="Bowler C."/>
            <person name="Boyen C."/>
            <person name="Brownlee C."/>
            <person name="Carrano C.J."/>
            <person name="Charrier B."/>
            <person name="Cho G.Y."/>
            <person name="Coelho S.M."/>
            <person name="Collen J."/>
            <person name="Corre E."/>
            <person name="Da Silva C."/>
            <person name="Delage L."/>
            <person name="Delaroque N."/>
            <person name="Dittami S.M."/>
            <person name="Doulbeau S."/>
            <person name="Elias M."/>
            <person name="Farnham G."/>
            <person name="Gachon C.M."/>
            <person name="Gschloessl B."/>
            <person name="Heesch S."/>
            <person name="Jabbari K."/>
            <person name="Jubin C."/>
            <person name="Kawai H."/>
            <person name="Kimura K."/>
            <person name="Kloareg B."/>
            <person name="Kupper F.C."/>
            <person name="Lang D."/>
            <person name="Le Bail A."/>
            <person name="Leblanc C."/>
            <person name="Lerouge P."/>
            <person name="Lohr M."/>
            <person name="Lopez P.J."/>
            <person name="Martens C."/>
            <person name="Maumus F."/>
            <person name="Michel G."/>
            <person name="Miranda-Saavedra D."/>
            <person name="Morales J."/>
            <person name="Moreau H."/>
            <person name="Motomura T."/>
            <person name="Nagasato C."/>
            <person name="Napoli C.A."/>
            <person name="Nelson D.R."/>
            <person name="Nyvall-Collen P."/>
            <person name="Peters A.F."/>
            <person name="Pommier C."/>
            <person name="Potin P."/>
            <person name="Poulain J."/>
            <person name="Quesneville H."/>
            <person name="Read B."/>
            <person name="Rensing S.A."/>
            <person name="Ritter A."/>
            <person name="Rousvoal S."/>
            <person name="Samanta M."/>
            <person name="Samson G."/>
            <person name="Schroeder D.C."/>
            <person name="Segurens B."/>
            <person name="Strittmatter M."/>
            <person name="Tonon T."/>
            <person name="Tregear J.W."/>
            <person name="Valentin K."/>
            <person name="von Dassow P."/>
            <person name="Yamagishi T."/>
            <person name="Van de Peer Y."/>
            <person name="Wincker P."/>
        </authorList>
    </citation>
    <scope>NUCLEOTIDE SEQUENCE [LARGE SCALE GENOMIC DNA]</scope>
    <source>
        <strain evidence="4">Ec32 / CCAP1310/4</strain>
    </source>
</reference>
<feature type="compositionally biased region" description="Polar residues" evidence="1">
    <location>
        <begin position="231"/>
        <end position="242"/>
    </location>
</feature>
<name>D7FQ78_ECTSI</name>
<feature type="compositionally biased region" description="Basic and acidic residues" evidence="1">
    <location>
        <begin position="243"/>
        <end position="253"/>
    </location>
</feature>
<accession>D7FQ78</accession>
<sequence>MPLFMCHILANENKDFKTAVFVCQLTLAHAPAPVPYSNVCRSPIAEGLAKKWLSERYGVGVQDLEQAGYKVKSRGCSTDFEPVGSPASPHGVTIMREKYDVDMSAHRSAMLSEADVLEATHIYCMSRRHHDSVLSLLRRDAPNDHDLHSSPPLDRPPSSRASPGPPCYSTPDAGTTGERGEMPFPVVVSVFEPEVPDPWHGTMECYRECTGIISEAVTRALEREAPGGSDGQQQPESSSTSPRPDENRGKPQS</sequence>
<dbReference type="Gene3D" id="3.40.50.2300">
    <property type="match status" value="1"/>
</dbReference>
<dbReference type="STRING" id="2880.D7FQ78"/>
<organism evidence="3 4">
    <name type="scientific">Ectocarpus siliculosus</name>
    <name type="common">Brown alga</name>
    <name type="synonym">Conferva siliculosa</name>
    <dbReference type="NCBI Taxonomy" id="2880"/>
    <lineage>
        <taxon>Eukaryota</taxon>
        <taxon>Sar</taxon>
        <taxon>Stramenopiles</taxon>
        <taxon>Ochrophyta</taxon>
        <taxon>PX clade</taxon>
        <taxon>Phaeophyceae</taxon>
        <taxon>Ectocarpales</taxon>
        <taxon>Ectocarpaceae</taxon>
        <taxon>Ectocarpus</taxon>
    </lineage>
</organism>
<feature type="region of interest" description="Disordered" evidence="1">
    <location>
        <begin position="218"/>
        <end position="253"/>
    </location>
</feature>
<evidence type="ECO:0000259" key="2">
    <source>
        <dbReference type="SMART" id="SM00226"/>
    </source>
</evidence>
<dbReference type="Proteomes" id="UP000002630">
    <property type="component" value="Linkage Group LG02"/>
</dbReference>
<feature type="compositionally biased region" description="Low complexity" evidence="1">
    <location>
        <begin position="149"/>
        <end position="162"/>
    </location>
</feature>
<dbReference type="SUPFAM" id="SSF52788">
    <property type="entry name" value="Phosphotyrosine protein phosphatases I"/>
    <property type="match status" value="1"/>
</dbReference>
<protein>
    <recommendedName>
        <fullName evidence="2">Phosphotyrosine protein phosphatase I domain-containing protein</fullName>
    </recommendedName>
</protein>